<dbReference type="PANTHER" id="PTHR42735:SF4">
    <property type="entry name" value="PYRIDOXAL PHOSPHATE-DEPENDENT DECARBOXYLASE FAMILY PROTEIN"/>
    <property type="match status" value="1"/>
</dbReference>
<proteinExistence type="predicted"/>
<dbReference type="Gene3D" id="3.40.640.10">
    <property type="entry name" value="Type I PLP-dependent aspartate aminotransferase-like (Major domain)"/>
    <property type="match status" value="1"/>
</dbReference>
<dbReference type="InterPro" id="IPR050477">
    <property type="entry name" value="GrpII_AminoAcid_Decarb"/>
</dbReference>
<evidence type="ECO:0000256" key="2">
    <source>
        <dbReference type="ARBA" id="ARBA00022898"/>
    </source>
</evidence>
<protein>
    <submittedName>
        <fullName evidence="5">L-tyrosine decarboxylase isoform X4</fullName>
    </submittedName>
</protein>
<dbReference type="RefSeq" id="XP_065659534.1">
    <property type="nucleotide sequence ID" value="XM_065803462.1"/>
</dbReference>
<dbReference type="InterPro" id="IPR015421">
    <property type="entry name" value="PyrdxlP-dep_Trfase_major"/>
</dbReference>
<dbReference type="PANTHER" id="PTHR42735">
    <property type="match status" value="1"/>
</dbReference>
<keyword evidence="3" id="KW-0456">Lyase</keyword>
<accession>A0ABM4CCY4</accession>
<dbReference type="InterPro" id="IPR015424">
    <property type="entry name" value="PyrdxlP-dep_Trfase"/>
</dbReference>
<evidence type="ECO:0000256" key="3">
    <source>
        <dbReference type="ARBA" id="ARBA00023239"/>
    </source>
</evidence>
<evidence type="ECO:0000313" key="4">
    <source>
        <dbReference type="Proteomes" id="UP001652625"/>
    </source>
</evidence>
<evidence type="ECO:0000256" key="1">
    <source>
        <dbReference type="ARBA" id="ARBA00001933"/>
    </source>
</evidence>
<dbReference type="GeneID" id="100209120"/>
<keyword evidence="2" id="KW-0663">Pyridoxal phosphate</keyword>
<name>A0ABM4CCY4_HYDVU</name>
<comment type="cofactor">
    <cofactor evidence="1">
        <name>pyridoxal 5'-phosphate</name>
        <dbReference type="ChEBI" id="CHEBI:597326"/>
    </cofactor>
</comment>
<sequence length="946" mass="106557">MADAFLNKKQAERKIKKKPSSDEYCDPWNAIAAWFLGPRAENREFLNRLVLNTLNFYEDCRENYYPADPCYITEEVKASPGFRGESKDLEKKLGELNNELSNSIPFYSTRYQGHMIWETTMPATLGYFAGMLWNQNNVDSTASPVTTQMEILVGKHLCDLIQFSHNNPKPWAHITSCGTVANIEALWSARNLKFHPLAIKACVMDKDADPKLKVGASLPIYLAELSKAIPLQECSQWQLLNLDVNTVCNLTSDLIKFCNLENTELIDSALKKHSVVSIGLGNFMRRQQLENSPVIFCPGTCHYSYPKAATILGLGDQSIIPLEVDRNCRVNMAVLRSKLESHLELKIPIITVVAVIGSTEESAIDPIAEMFDLRAEFQKRGLNFTIHADAAWGGYLLTMIREASDHRLKKLECLGESFVPEIPLSDYAAHQYKSVKMADTVTIDPHKSGFCQYPAGALAYQNGVMKGFITLQAPEVFHSESDISVGVYGLEGSKPGAAAAGVLLAHRVLGLDETGLGRVLGQCQLGAKLFYCMWMTVARDYDDFICLNFIDLPEGYDTDETRKFIRDNILGKDNRELAANVEVMNFLAKVGPDALINTFTVNLKGNSETHLCNQLQDIIFSELNGTVGKSSKRVPLFLTKSEVEEEKYGEAFRQFKSRLGLSDHLKINFLRNTAMNPFQASEAYVTEISKLFRNCIMNSIGGLKGSLGDVPTHHCFIVSGKMIGDENKIFLDYIPTFADKSHQYNIVLTMKAVNAIEKIKFIESCNTDSTYVCKTKYEMTIMDFLRKSSKQGITMELYKYGADGISLCAVDLTVDEVFRYEHLENPKSANFIEYPTFQKYFLYGDKKRAFISHVITKYKDFHQVVELDEIPHSVPEVILDMGAIITIPDISGRPFYLGDKISDPLQGDNYVVEFKGKQYIDCKTTIRFQKATAKKYFDFEYLNNTK</sequence>
<dbReference type="SUPFAM" id="SSF53383">
    <property type="entry name" value="PLP-dependent transferases"/>
    <property type="match status" value="1"/>
</dbReference>
<keyword evidence="4" id="KW-1185">Reference proteome</keyword>
<dbReference type="Pfam" id="PF00282">
    <property type="entry name" value="Pyridoxal_deC"/>
    <property type="match status" value="1"/>
</dbReference>
<reference evidence="5" key="1">
    <citation type="submission" date="2025-08" db="UniProtKB">
        <authorList>
            <consortium name="RefSeq"/>
        </authorList>
    </citation>
    <scope>IDENTIFICATION</scope>
</reference>
<gene>
    <name evidence="5" type="primary">LOC100209120</name>
</gene>
<organism evidence="4 5">
    <name type="scientific">Hydra vulgaris</name>
    <name type="common">Hydra</name>
    <name type="synonym">Hydra attenuata</name>
    <dbReference type="NCBI Taxonomy" id="6087"/>
    <lineage>
        <taxon>Eukaryota</taxon>
        <taxon>Metazoa</taxon>
        <taxon>Cnidaria</taxon>
        <taxon>Hydrozoa</taxon>
        <taxon>Hydroidolina</taxon>
        <taxon>Anthoathecata</taxon>
        <taxon>Aplanulata</taxon>
        <taxon>Hydridae</taxon>
        <taxon>Hydra</taxon>
    </lineage>
</organism>
<dbReference type="Proteomes" id="UP001652625">
    <property type="component" value="Chromosome 08"/>
</dbReference>
<evidence type="ECO:0000313" key="5">
    <source>
        <dbReference type="RefSeq" id="XP_065659534.1"/>
    </source>
</evidence>
<dbReference type="InterPro" id="IPR002129">
    <property type="entry name" value="PyrdxlP-dep_de-COase"/>
</dbReference>